<feature type="compositionally biased region" description="Polar residues" evidence="1">
    <location>
        <begin position="74"/>
        <end position="87"/>
    </location>
</feature>
<keyword evidence="2" id="KW-0732">Signal</keyword>
<evidence type="ECO:0000313" key="5">
    <source>
        <dbReference type="WBParaSite" id="HPBE_0002319701-mRNA-1"/>
    </source>
</evidence>
<reference evidence="5" key="2">
    <citation type="submission" date="2019-09" db="UniProtKB">
        <authorList>
            <consortium name="WormBaseParasite"/>
        </authorList>
    </citation>
    <scope>IDENTIFICATION</scope>
</reference>
<feature type="chain" id="PRO_5044552113" evidence="2">
    <location>
        <begin position="41"/>
        <end position="122"/>
    </location>
</feature>
<protein>
    <submittedName>
        <fullName evidence="3 5">Uncharacterized protein</fullName>
    </submittedName>
</protein>
<dbReference type="Proteomes" id="UP000050761">
    <property type="component" value="Unassembled WGS sequence"/>
</dbReference>
<feature type="signal peptide" evidence="2">
    <location>
        <begin position="1"/>
        <end position="40"/>
    </location>
</feature>
<dbReference type="WBParaSite" id="HPBE_0002319701-mRNA-1">
    <property type="protein sequence ID" value="HPBE_0002319701-mRNA-1"/>
    <property type="gene ID" value="HPBE_0002319701"/>
</dbReference>
<reference evidence="3 4" key="1">
    <citation type="submission" date="2018-11" db="EMBL/GenBank/DDBJ databases">
        <authorList>
            <consortium name="Pathogen Informatics"/>
        </authorList>
    </citation>
    <scope>NUCLEOTIDE SEQUENCE [LARGE SCALE GENOMIC DNA]</scope>
</reference>
<sequence length="122" mass="13346">MVTKTRDRAQRQAREGTPGCVRSKLLVLDLLLSLTGSLQAREGTPGCGASKLLVRELLPSSRALLKRRWKSRDPSPTAQRPSSTSTDRGVGGYRKWHRRYDTTARGLADEGEPPPSASAEFG</sequence>
<feature type="region of interest" description="Disordered" evidence="1">
    <location>
        <begin position="66"/>
        <end position="122"/>
    </location>
</feature>
<dbReference type="EMBL" id="UZAH01034778">
    <property type="protein sequence ID" value="VDP37160.1"/>
    <property type="molecule type" value="Genomic_DNA"/>
</dbReference>
<gene>
    <name evidence="3" type="ORF">HPBE_LOCUS23196</name>
</gene>
<dbReference type="AlphaFoldDB" id="A0A183GKH7"/>
<name>A0A183GKH7_HELPZ</name>
<accession>A0A183GKH7</accession>
<keyword evidence="4" id="KW-1185">Reference proteome</keyword>
<evidence type="ECO:0000313" key="3">
    <source>
        <dbReference type="EMBL" id="VDP37160.1"/>
    </source>
</evidence>
<evidence type="ECO:0000256" key="1">
    <source>
        <dbReference type="SAM" id="MobiDB-lite"/>
    </source>
</evidence>
<accession>A0A3P8D1F9</accession>
<proteinExistence type="predicted"/>
<organism evidence="4 5">
    <name type="scientific">Heligmosomoides polygyrus</name>
    <name type="common">Parasitic roundworm</name>
    <dbReference type="NCBI Taxonomy" id="6339"/>
    <lineage>
        <taxon>Eukaryota</taxon>
        <taxon>Metazoa</taxon>
        <taxon>Ecdysozoa</taxon>
        <taxon>Nematoda</taxon>
        <taxon>Chromadorea</taxon>
        <taxon>Rhabditida</taxon>
        <taxon>Rhabditina</taxon>
        <taxon>Rhabditomorpha</taxon>
        <taxon>Strongyloidea</taxon>
        <taxon>Heligmosomidae</taxon>
        <taxon>Heligmosomoides</taxon>
    </lineage>
</organism>
<evidence type="ECO:0000256" key="2">
    <source>
        <dbReference type="SAM" id="SignalP"/>
    </source>
</evidence>
<evidence type="ECO:0000313" key="4">
    <source>
        <dbReference type="Proteomes" id="UP000050761"/>
    </source>
</evidence>